<protein>
    <submittedName>
        <fullName evidence="7">RNA polymerase sigma-70 factor</fullName>
    </submittedName>
</protein>
<evidence type="ECO:0000256" key="3">
    <source>
        <dbReference type="ARBA" id="ARBA00023082"/>
    </source>
</evidence>
<evidence type="ECO:0000256" key="4">
    <source>
        <dbReference type="ARBA" id="ARBA00023163"/>
    </source>
</evidence>
<dbReference type="GO" id="GO:0006352">
    <property type="term" value="P:DNA-templated transcription initiation"/>
    <property type="evidence" value="ECO:0007669"/>
    <property type="project" value="InterPro"/>
</dbReference>
<keyword evidence="4" id="KW-0804">Transcription</keyword>
<evidence type="ECO:0000313" key="8">
    <source>
        <dbReference type="Proteomes" id="UP000613193"/>
    </source>
</evidence>
<dbReference type="InterPro" id="IPR036388">
    <property type="entry name" value="WH-like_DNA-bd_sf"/>
</dbReference>
<dbReference type="InterPro" id="IPR007627">
    <property type="entry name" value="RNA_pol_sigma70_r2"/>
</dbReference>
<proteinExistence type="inferred from homology"/>
<name>A0A934PRT0_9SPHI</name>
<evidence type="ECO:0000259" key="5">
    <source>
        <dbReference type="Pfam" id="PF04542"/>
    </source>
</evidence>
<dbReference type="Gene3D" id="1.10.1740.10">
    <property type="match status" value="1"/>
</dbReference>
<dbReference type="CDD" id="cd06171">
    <property type="entry name" value="Sigma70_r4"/>
    <property type="match status" value="1"/>
</dbReference>
<dbReference type="Proteomes" id="UP000613193">
    <property type="component" value="Unassembled WGS sequence"/>
</dbReference>
<evidence type="ECO:0000256" key="1">
    <source>
        <dbReference type="ARBA" id="ARBA00010641"/>
    </source>
</evidence>
<dbReference type="NCBIfam" id="TIGR02985">
    <property type="entry name" value="Sig70_bacteroi1"/>
    <property type="match status" value="1"/>
</dbReference>
<dbReference type="AlphaFoldDB" id="A0A934PRT0"/>
<organism evidence="7 8">
    <name type="scientific">Mucilaginibacter segetis</name>
    <dbReference type="NCBI Taxonomy" id="2793071"/>
    <lineage>
        <taxon>Bacteria</taxon>
        <taxon>Pseudomonadati</taxon>
        <taxon>Bacteroidota</taxon>
        <taxon>Sphingobacteriia</taxon>
        <taxon>Sphingobacteriales</taxon>
        <taxon>Sphingobacteriaceae</taxon>
        <taxon>Mucilaginibacter</taxon>
    </lineage>
</organism>
<dbReference type="SUPFAM" id="SSF88946">
    <property type="entry name" value="Sigma2 domain of RNA polymerase sigma factors"/>
    <property type="match status" value="1"/>
</dbReference>
<comment type="caution">
    <text evidence="7">The sequence shown here is derived from an EMBL/GenBank/DDBJ whole genome shotgun (WGS) entry which is preliminary data.</text>
</comment>
<keyword evidence="8" id="KW-1185">Reference proteome</keyword>
<comment type="similarity">
    <text evidence="1">Belongs to the sigma-70 factor family. ECF subfamily.</text>
</comment>
<evidence type="ECO:0000259" key="6">
    <source>
        <dbReference type="Pfam" id="PF08281"/>
    </source>
</evidence>
<accession>A0A934PRT0</accession>
<dbReference type="InterPro" id="IPR013325">
    <property type="entry name" value="RNA_pol_sigma_r2"/>
</dbReference>
<dbReference type="InterPro" id="IPR013324">
    <property type="entry name" value="RNA_pol_sigma_r3/r4-like"/>
</dbReference>
<reference evidence="7" key="1">
    <citation type="submission" date="2020-12" db="EMBL/GenBank/DDBJ databases">
        <title>Bacterial novel species Mucilaginibacter sp. SD-g isolated from soil.</title>
        <authorList>
            <person name="Jung H.-Y."/>
        </authorList>
    </citation>
    <scope>NUCLEOTIDE SEQUENCE</scope>
    <source>
        <strain evidence="7">SD-g</strain>
    </source>
</reference>
<feature type="domain" description="RNA polymerase sigma-70 region 2" evidence="5">
    <location>
        <begin position="30"/>
        <end position="95"/>
    </location>
</feature>
<dbReference type="EMBL" id="JAEHFW010000001">
    <property type="protein sequence ID" value="MBK0378452.1"/>
    <property type="molecule type" value="Genomic_DNA"/>
</dbReference>
<dbReference type="InterPro" id="IPR013249">
    <property type="entry name" value="RNA_pol_sigma70_r4_t2"/>
</dbReference>
<dbReference type="SUPFAM" id="SSF88659">
    <property type="entry name" value="Sigma3 and sigma4 domains of RNA polymerase sigma factors"/>
    <property type="match status" value="1"/>
</dbReference>
<gene>
    <name evidence="7" type="ORF">I5M19_03985</name>
</gene>
<dbReference type="RefSeq" id="WP_200064256.1">
    <property type="nucleotide sequence ID" value="NZ_JAEHFW010000001.1"/>
</dbReference>
<evidence type="ECO:0000256" key="2">
    <source>
        <dbReference type="ARBA" id="ARBA00023015"/>
    </source>
</evidence>
<dbReference type="InterPro" id="IPR014327">
    <property type="entry name" value="RNA_pol_sigma70_bacteroid"/>
</dbReference>
<dbReference type="NCBIfam" id="TIGR02937">
    <property type="entry name" value="sigma70-ECF"/>
    <property type="match status" value="1"/>
</dbReference>
<sequence length="195" mass="22771">MNSITACDSLSDLELLDLLKSGDEGAFALIYDRYFGLLYIHAYNRLKNKDEAKDLVQELFTHLWSKRGWLDPKTNLSNYLYTSTRNRVINIIAHKRVEDRAKLSLADTISNKTCVTDHLLRERQLTFLIESEIHNLPAKMREVFELSRKQNLTYKEIAVRLDLKEQSVRSHVKNALKILRVKLGPLISFFLIFNF</sequence>
<dbReference type="GO" id="GO:0003677">
    <property type="term" value="F:DNA binding"/>
    <property type="evidence" value="ECO:0007669"/>
    <property type="project" value="InterPro"/>
</dbReference>
<dbReference type="Gene3D" id="1.10.10.10">
    <property type="entry name" value="Winged helix-like DNA-binding domain superfamily/Winged helix DNA-binding domain"/>
    <property type="match status" value="1"/>
</dbReference>
<evidence type="ECO:0000313" key="7">
    <source>
        <dbReference type="EMBL" id="MBK0378452.1"/>
    </source>
</evidence>
<dbReference type="PANTHER" id="PTHR43133">
    <property type="entry name" value="RNA POLYMERASE ECF-TYPE SIGMA FACTO"/>
    <property type="match status" value="1"/>
</dbReference>
<keyword evidence="3" id="KW-0731">Sigma factor</keyword>
<feature type="domain" description="RNA polymerase sigma factor 70 region 4 type 2" evidence="6">
    <location>
        <begin position="129"/>
        <end position="178"/>
    </location>
</feature>
<dbReference type="InterPro" id="IPR014284">
    <property type="entry name" value="RNA_pol_sigma-70_dom"/>
</dbReference>
<dbReference type="Pfam" id="PF08281">
    <property type="entry name" value="Sigma70_r4_2"/>
    <property type="match status" value="1"/>
</dbReference>
<dbReference type="PANTHER" id="PTHR43133:SF46">
    <property type="entry name" value="RNA POLYMERASE SIGMA-70 FACTOR ECF SUBFAMILY"/>
    <property type="match status" value="1"/>
</dbReference>
<dbReference type="GO" id="GO:0016987">
    <property type="term" value="F:sigma factor activity"/>
    <property type="evidence" value="ECO:0007669"/>
    <property type="project" value="UniProtKB-KW"/>
</dbReference>
<dbReference type="Pfam" id="PF04542">
    <property type="entry name" value="Sigma70_r2"/>
    <property type="match status" value="1"/>
</dbReference>
<dbReference type="InterPro" id="IPR039425">
    <property type="entry name" value="RNA_pol_sigma-70-like"/>
</dbReference>
<keyword evidence="2" id="KW-0805">Transcription regulation</keyword>